<dbReference type="EMBL" id="HBUF01014377">
    <property type="protein sequence ID" value="CAG6609313.1"/>
    <property type="molecule type" value="Transcribed_RNA"/>
</dbReference>
<feature type="domain" description="C2H2-type" evidence="13">
    <location>
        <begin position="295"/>
        <end position="322"/>
    </location>
</feature>
<evidence type="ECO:0000256" key="7">
    <source>
        <dbReference type="ARBA" id="ARBA00023015"/>
    </source>
</evidence>
<feature type="domain" description="C2H2-type" evidence="13">
    <location>
        <begin position="183"/>
        <end position="210"/>
    </location>
</feature>
<dbReference type="Pfam" id="PF13912">
    <property type="entry name" value="zf-C2H2_6"/>
    <property type="match status" value="1"/>
</dbReference>
<dbReference type="InterPro" id="IPR013087">
    <property type="entry name" value="Znf_C2H2_type"/>
</dbReference>
<evidence type="ECO:0000256" key="10">
    <source>
        <dbReference type="ARBA" id="ARBA00023242"/>
    </source>
</evidence>
<dbReference type="EMBL" id="HBUF01014368">
    <property type="protein sequence ID" value="CAG6609248.1"/>
    <property type="molecule type" value="Transcribed_RNA"/>
</dbReference>
<evidence type="ECO:0000256" key="1">
    <source>
        <dbReference type="ARBA" id="ARBA00004123"/>
    </source>
</evidence>
<evidence type="ECO:0000256" key="2">
    <source>
        <dbReference type="ARBA" id="ARBA00006991"/>
    </source>
</evidence>
<keyword evidence="6" id="KW-0862">Zinc</keyword>
<dbReference type="GO" id="GO:0000978">
    <property type="term" value="F:RNA polymerase II cis-regulatory region sequence-specific DNA binding"/>
    <property type="evidence" value="ECO:0007669"/>
    <property type="project" value="TreeGrafter"/>
</dbReference>
<dbReference type="PANTHER" id="PTHR46105:SF5">
    <property type="entry name" value="ZINC FINGER AND BTB DOMAIN-CONTAINING PROTEIN 44 ISOFORM X1"/>
    <property type="match status" value="1"/>
</dbReference>
<dbReference type="PROSITE" id="PS50157">
    <property type="entry name" value="ZINC_FINGER_C2H2_2"/>
    <property type="match status" value="6"/>
</dbReference>
<feature type="domain" description="C2H2-type" evidence="13">
    <location>
        <begin position="211"/>
        <end position="238"/>
    </location>
</feature>
<evidence type="ECO:0000256" key="6">
    <source>
        <dbReference type="ARBA" id="ARBA00022833"/>
    </source>
</evidence>
<keyword evidence="9" id="KW-0804">Transcription</keyword>
<evidence type="ECO:0000256" key="5">
    <source>
        <dbReference type="ARBA" id="ARBA00022771"/>
    </source>
</evidence>
<dbReference type="EMBL" id="HBUF01342310">
    <property type="protein sequence ID" value="CAG6705241.1"/>
    <property type="molecule type" value="Transcribed_RNA"/>
</dbReference>
<dbReference type="SMART" id="SM00355">
    <property type="entry name" value="ZnF_C2H2"/>
    <property type="match status" value="6"/>
</dbReference>
<feature type="domain" description="C2H2-type" evidence="13">
    <location>
        <begin position="267"/>
        <end position="294"/>
    </location>
</feature>
<keyword evidence="5 11" id="KW-0863">Zinc-finger</keyword>
<keyword evidence="7" id="KW-0805">Transcription regulation</keyword>
<keyword evidence="4" id="KW-0677">Repeat</keyword>
<dbReference type="FunFam" id="3.30.160.60:FF:001498">
    <property type="entry name" value="Zinc finger protein 404"/>
    <property type="match status" value="1"/>
</dbReference>
<feature type="compositionally biased region" description="Basic and acidic residues" evidence="12">
    <location>
        <begin position="7"/>
        <end position="29"/>
    </location>
</feature>
<name>A0A8D8UI76_9HEMI</name>
<dbReference type="Gene3D" id="3.30.160.60">
    <property type="entry name" value="Classic Zinc Finger"/>
    <property type="match status" value="6"/>
</dbReference>
<keyword evidence="8" id="KW-0238">DNA-binding</keyword>
<evidence type="ECO:0000256" key="8">
    <source>
        <dbReference type="ARBA" id="ARBA00023125"/>
    </source>
</evidence>
<dbReference type="InterPro" id="IPR036236">
    <property type="entry name" value="Znf_C2H2_sf"/>
</dbReference>
<dbReference type="GO" id="GO:0032502">
    <property type="term" value="P:developmental process"/>
    <property type="evidence" value="ECO:0007669"/>
    <property type="project" value="UniProtKB-ARBA"/>
</dbReference>
<evidence type="ECO:0000256" key="11">
    <source>
        <dbReference type="PROSITE-ProRule" id="PRU00042"/>
    </source>
</evidence>
<evidence type="ECO:0000313" key="14">
    <source>
        <dbReference type="EMBL" id="CAG6705241.1"/>
    </source>
</evidence>
<feature type="domain" description="C2H2-type" evidence="13">
    <location>
        <begin position="239"/>
        <end position="266"/>
    </location>
</feature>
<proteinExistence type="inferred from homology"/>
<evidence type="ECO:0000256" key="9">
    <source>
        <dbReference type="ARBA" id="ARBA00023163"/>
    </source>
</evidence>
<feature type="domain" description="C2H2-type" evidence="13">
    <location>
        <begin position="323"/>
        <end position="351"/>
    </location>
</feature>
<protein>
    <submittedName>
        <fullName evidence="14">Zinc finger protein 271</fullName>
    </submittedName>
</protein>
<dbReference type="GO" id="GO:0008270">
    <property type="term" value="F:zinc ion binding"/>
    <property type="evidence" value="ECO:0007669"/>
    <property type="project" value="UniProtKB-KW"/>
</dbReference>
<dbReference type="GO" id="GO:0000981">
    <property type="term" value="F:DNA-binding transcription factor activity, RNA polymerase II-specific"/>
    <property type="evidence" value="ECO:0007669"/>
    <property type="project" value="TreeGrafter"/>
</dbReference>
<dbReference type="FunFam" id="3.30.160.60:FF:000450">
    <property type="entry name" value="PR domain zinc finger protein 14"/>
    <property type="match status" value="1"/>
</dbReference>
<dbReference type="GO" id="GO:0005634">
    <property type="term" value="C:nucleus"/>
    <property type="evidence" value="ECO:0007669"/>
    <property type="project" value="UniProtKB-SubCell"/>
</dbReference>
<dbReference type="FunFam" id="3.30.160.60:FF:000325">
    <property type="entry name" value="ZFP90 zinc finger protein"/>
    <property type="match status" value="1"/>
</dbReference>
<dbReference type="FunFam" id="3.30.160.60:FF:002343">
    <property type="entry name" value="Zinc finger protein 33A"/>
    <property type="match status" value="1"/>
</dbReference>
<evidence type="ECO:0000259" key="13">
    <source>
        <dbReference type="PROSITE" id="PS50157"/>
    </source>
</evidence>
<dbReference type="PANTHER" id="PTHR46105">
    <property type="entry name" value="AGAP004733-PA"/>
    <property type="match status" value="1"/>
</dbReference>
<dbReference type="EMBL" id="HBUF01648801">
    <property type="protein sequence ID" value="CAG6786571.1"/>
    <property type="molecule type" value="Transcribed_RNA"/>
</dbReference>
<evidence type="ECO:0000256" key="4">
    <source>
        <dbReference type="ARBA" id="ARBA00022737"/>
    </source>
</evidence>
<dbReference type="SUPFAM" id="SSF57667">
    <property type="entry name" value="beta-beta-alpha zinc fingers"/>
    <property type="match status" value="3"/>
</dbReference>
<comment type="similarity">
    <text evidence="2">Belongs to the krueppel C2H2-type zinc-finger protein family.</text>
</comment>
<feature type="region of interest" description="Disordered" evidence="12">
    <location>
        <begin position="103"/>
        <end position="125"/>
    </location>
</feature>
<comment type="subcellular location">
    <subcellularLocation>
        <location evidence="1">Nucleus</location>
    </subcellularLocation>
</comment>
<keyword evidence="10" id="KW-0539">Nucleus</keyword>
<dbReference type="EMBL" id="HBUF01014385">
    <property type="protein sequence ID" value="CAG6609382.1"/>
    <property type="molecule type" value="Transcribed_RNA"/>
</dbReference>
<dbReference type="AlphaFoldDB" id="A0A8D8UI76"/>
<sequence>MAASLATDHRSHPQEYPKQDPYIHPKQEYPKPLIGYDRSATPADVYRLILGQSVDHGLQTGGAGGQGGGGGPHGGNNGGPVDGSAAAAEASSIYRLILGQQVDHGTQCGPPPTTESNTHSNERAENLKLYNRRSKEEVEVEVDVCAGIYPLHQEGGAGLMGLPQCCPGPIRKRKKKPRRDGTFVCKVCNKTFTQLVNLGTHERIHTGERPFRCDVCMKTFTQQPNLWKHMKTHTGEKPYHCSMCDKAFTQRANLLKHIRVHTGERPYSCKLCGKRFTQQANLVKHNRLHSGERPYHCRYCTKTFIQQSNLDRHERVHTGVKPYSCKICWKAFAQTGNLTKHELSAHGIGKPGVNKGTSTHSCEEKCSIPVLLCSKTGRILKKLPVKYQQHSGESVEIHGDPCNL</sequence>
<accession>A0A8D8UI76</accession>
<evidence type="ECO:0000256" key="3">
    <source>
        <dbReference type="ARBA" id="ARBA00022723"/>
    </source>
</evidence>
<evidence type="ECO:0000256" key="12">
    <source>
        <dbReference type="SAM" id="MobiDB-lite"/>
    </source>
</evidence>
<dbReference type="PROSITE" id="PS00028">
    <property type="entry name" value="ZINC_FINGER_C2H2_1"/>
    <property type="match status" value="6"/>
</dbReference>
<feature type="region of interest" description="Disordered" evidence="12">
    <location>
        <begin position="1"/>
        <end position="36"/>
    </location>
</feature>
<feature type="compositionally biased region" description="Gly residues" evidence="12">
    <location>
        <begin position="59"/>
        <end position="81"/>
    </location>
</feature>
<organism evidence="14">
    <name type="scientific">Cacopsylla melanoneura</name>
    <dbReference type="NCBI Taxonomy" id="428564"/>
    <lineage>
        <taxon>Eukaryota</taxon>
        <taxon>Metazoa</taxon>
        <taxon>Ecdysozoa</taxon>
        <taxon>Arthropoda</taxon>
        <taxon>Hexapoda</taxon>
        <taxon>Insecta</taxon>
        <taxon>Pterygota</taxon>
        <taxon>Neoptera</taxon>
        <taxon>Paraneoptera</taxon>
        <taxon>Hemiptera</taxon>
        <taxon>Sternorrhyncha</taxon>
        <taxon>Psylloidea</taxon>
        <taxon>Psyllidae</taxon>
        <taxon>Psyllinae</taxon>
        <taxon>Cacopsylla</taxon>
    </lineage>
</organism>
<dbReference type="FunFam" id="3.30.160.60:FF:002716">
    <property type="entry name" value="Zinc finger protein 212"/>
    <property type="match status" value="1"/>
</dbReference>
<reference evidence="14" key="1">
    <citation type="submission" date="2021-05" db="EMBL/GenBank/DDBJ databases">
        <authorList>
            <person name="Alioto T."/>
            <person name="Alioto T."/>
            <person name="Gomez Garrido J."/>
        </authorList>
    </citation>
    <scope>NUCLEOTIDE SEQUENCE</scope>
</reference>
<keyword evidence="3" id="KW-0479">Metal-binding</keyword>
<dbReference type="InterPro" id="IPR050457">
    <property type="entry name" value="ZnFinger_BTB_dom_contain"/>
</dbReference>
<dbReference type="FunFam" id="3.30.160.60:FF:000202">
    <property type="entry name" value="Zinc finger protein 574"/>
    <property type="match status" value="1"/>
</dbReference>
<feature type="region of interest" description="Disordered" evidence="12">
    <location>
        <begin position="57"/>
        <end position="84"/>
    </location>
</feature>
<dbReference type="Pfam" id="PF00096">
    <property type="entry name" value="zf-C2H2"/>
    <property type="match status" value="5"/>
</dbReference>